<evidence type="ECO:0000256" key="2">
    <source>
        <dbReference type="ARBA" id="ARBA00022723"/>
    </source>
</evidence>
<feature type="compositionally biased region" description="Basic and acidic residues" evidence="10">
    <location>
        <begin position="38"/>
        <end position="73"/>
    </location>
</feature>
<evidence type="ECO:0000256" key="8">
    <source>
        <dbReference type="ARBA" id="ARBA00023242"/>
    </source>
</evidence>
<dbReference type="PANTHER" id="PTHR45888">
    <property type="entry name" value="HL01030P-RELATED"/>
    <property type="match status" value="1"/>
</dbReference>
<dbReference type="GO" id="GO:0003713">
    <property type="term" value="F:transcription coactivator activity"/>
    <property type="evidence" value="ECO:0007669"/>
    <property type="project" value="TreeGrafter"/>
</dbReference>
<dbReference type="FunFam" id="3.30.40.10:FF:001142">
    <property type="entry name" value="Histone-lysine N-methyltransferase"/>
    <property type="match status" value="1"/>
</dbReference>
<feature type="compositionally biased region" description="Basic and acidic residues" evidence="10">
    <location>
        <begin position="676"/>
        <end position="727"/>
    </location>
</feature>
<feature type="compositionally biased region" description="Basic residues" evidence="10">
    <location>
        <begin position="1033"/>
        <end position="1047"/>
    </location>
</feature>
<keyword evidence="15" id="KW-1185">Reference proteome</keyword>
<comment type="subcellular location">
    <subcellularLocation>
        <location evidence="1">Nucleus</location>
    </subcellularLocation>
</comment>
<dbReference type="GO" id="GO:0044666">
    <property type="term" value="C:MLL3/4 complex"/>
    <property type="evidence" value="ECO:0007669"/>
    <property type="project" value="TreeGrafter"/>
</dbReference>
<dbReference type="InterPro" id="IPR013083">
    <property type="entry name" value="Znf_RING/FYVE/PHD"/>
</dbReference>
<feature type="compositionally biased region" description="Acidic residues" evidence="10">
    <location>
        <begin position="619"/>
        <end position="630"/>
    </location>
</feature>
<evidence type="ECO:0000259" key="12">
    <source>
        <dbReference type="PROSITE" id="PS50089"/>
    </source>
</evidence>
<feature type="compositionally biased region" description="Polar residues" evidence="10">
    <location>
        <begin position="907"/>
        <end position="919"/>
    </location>
</feature>
<feature type="domain" description="PHD-type" evidence="11">
    <location>
        <begin position="364"/>
        <end position="414"/>
    </location>
</feature>
<dbReference type="GO" id="GO:0045944">
    <property type="term" value="P:positive regulation of transcription by RNA polymerase II"/>
    <property type="evidence" value="ECO:0007669"/>
    <property type="project" value="TreeGrafter"/>
</dbReference>
<dbReference type="Pfam" id="PF13771">
    <property type="entry name" value="zf-HC5HC2H"/>
    <property type="match status" value="1"/>
</dbReference>
<keyword evidence="3" id="KW-0677">Repeat</keyword>
<dbReference type="Ensembl" id="ENSEBUT00000028474.1">
    <property type="protein sequence ID" value="ENSEBUP00000027898.1"/>
    <property type="gene ID" value="ENSEBUG00000017050.1"/>
</dbReference>
<dbReference type="InterPro" id="IPR019787">
    <property type="entry name" value="Znf_PHD-finger"/>
</dbReference>
<dbReference type="PROSITE" id="PS50016">
    <property type="entry name" value="ZF_PHD_2"/>
    <property type="match status" value="4"/>
</dbReference>
<dbReference type="SUPFAM" id="SSF57903">
    <property type="entry name" value="FYVE/PHD zinc finger"/>
    <property type="match status" value="6"/>
</dbReference>
<feature type="region of interest" description="Disordered" evidence="10">
    <location>
        <begin position="1678"/>
        <end position="1712"/>
    </location>
</feature>
<keyword evidence="6" id="KW-0805">Transcription regulation</keyword>
<feature type="domain" description="PHD-type" evidence="11">
    <location>
        <begin position="1246"/>
        <end position="1301"/>
    </location>
</feature>
<dbReference type="CDD" id="cd15594">
    <property type="entry name" value="PHD2_KMT2C"/>
    <property type="match status" value="1"/>
</dbReference>
<evidence type="ECO:0000256" key="7">
    <source>
        <dbReference type="ARBA" id="ARBA00023163"/>
    </source>
</evidence>
<dbReference type="GO" id="GO:0042800">
    <property type="term" value="F:histone H3K4 methyltransferase activity"/>
    <property type="evidence" value="ECO:0007669"/>
    <property type="project" value="TreeGrafter"/>
</dbReference>
<evidence type="ECO:0000313" key="15">
    <source>
        <dbReference type="Proteomes" id="UP000694388"/>
    </source>
</evidence>
<feature type="region of interest" description="Disordered" evidence="10">
    <location>
        <begin position="617"/>
        <end position="760"/>
    </location>
</feature>
<feature type="compositionally biased region" description="Basic and acidic residues" evidence="10">
    <location>
        <begin position="921"/>
        <end position="936"/>
    </location>
</feature>
<dbReference type="PROSITE" id="PS50089">
    <property type="entry name" value="ZF_RING_2"/>
    <property type="match status" value="1"/>
</dbReference>
<feature type="compositionally biased region" description="Polar residues" evidence="10">
    <location>
        <begin position="1603"/>
        <end position="1632"/>
    </location>
</feature>
<feature type="compositionally biased region" description="Polar residues" evidence="10">
    <location>
        <begin position="75"/>
        <end position="87"/>
    </location>
</feature>
<dbReference type="InterPro" id="IPR047004">
    <property type="entry name" value="KMT2C_PHD2"/>
</dbReference>
<dbReference type="CDD" id="cd15489">
    <property type="entry name" value="PHD_SF"/>
    <property type="match status" value="1"/>
</dbReference>
<feature type="compositionally biased region" description="Acidic residues" evidence="10">
    <location>
        <begin position="662"/>
        <end position="675"/>
    </location>
</feature>
<evidence type="ECO:0000256" key="6">
    <source>
        <dbReference type="ARBA" id="ARBA00023015"/>
    </source>
</evidence>
<feature type="compositionally biased region" description="Acidic residues" evidence="10">
    <location>
        <begin position="937"/>
        <end position="950"/>
    </location>
</feature>
<feature type="region of interest" description="Disordered" evidence="10">
    <location>
        <begin position="790"/>
        <end position="820"/>
    </location>
</feature>
<dbReference type="InterPro" id="IPR001841">
    <property type="entry name" value="Znf_RING"/>
</dbReference>
<dbReference type="PANTHER" id="PTHR45888:SF6">
    <property type="entry name" value="HL01030P-RELATED"/>
    <property type="match status" value="1"/>
</dbReference>
<dbReference type="InterPro" id="IPR011011">
    <property type="entry name" value="Znf_FYVE_PHD"/>
</dbReference>
<evidence type="ECO:0000256" key="10">
    <source>
        <dbReference type="SAM" id="MobiDB-lite"/>
    </source>
</evidence>
<dbReference type="GO" id="GO:0008270">
    <property type="term" value="F:zinc ion binding"/>
    <property type="evidence" value="ECO:0007669"/>
    <property type="project" value="UniProtKB-KW"/>
</dbReference>
<feature type="region of interest" description="Disordered" evidence="10">
    <location>
        <begin position="1575"/>
        <end position="1636"/>
    </location>
</feature>
<feature type="domain" description="PHD-type" evidence="11">
    <location>
        <begin position="1166"/>
        <end position="1219"/>
    </location>
</feature>
<reference evidence="14" key="1">
    <citation type="submission" date="2025-05" db="UniProtKB">
        <authorList>
            <consortium name="Ensembl"/>
        </authorList>
    </citation>
    <scope>IDENTIFICATION</scope>
</reference>
<keyword evidence="4 9" id="KW-0863">Zinc-finger</keyword>
<dbReference type="FunFam" id="3.30.40.10:FF:000080">
    <property type="entry name" value="Histone-lysine N-methyltransferase 2C"/>
    <property type="match status" value="1"/>
</dbReference>
<feature type="compositionally biased region" description="Basic and acidic residues" evidence="10">
    <location>
        <begin position="95"/>
        <end position="104"/>
    </location>
</feature>
<feature type="domain" description="RING-type" evidence="12">
    <location>
        <begin position="320"/>
        <end position="365"/>
    </location>
</feature>
<accession>A0A8C4RCD0</accession>
<dbReference type="SMART" id="SM00184">
    <property type="entry name" value="RING"/>
    <property type="match status" value="6"/>
</dbReference>
<sequence>METVAGDTSPGTAVVVERRLRGRVRQVGGRARVGGRQDSAKDGDGPGRRKSADTEESKGEDSDLKESSLREGQKPTATGTARSSPSDSPAEVPENEGRQDRSSEADSLKLCAFCNCGEEGYLGQGDLTHCSPTLGYTHSFRKPSPSGKRDAEGARAGNGGSLLPHTSKRESKQSFRSNQLHDTTSVSEKTTSDGGSSSHVWDELSHVGLPESVNPRTLFDPTGYCWAHHCCAAWSEGVCMAEDESLLNVDKAVICGLSQRCSYCHRLGATIKCVQENCRRFYHYPCAAGAGAFQDIQSLTLFCPDHLNQASDLVGEEAECAVCDSAGDVSNQLFCTSCGQHYHGACLEIEPSPVRRAGWQCPECKICQTCKEAGDDNKMLVCDTCDKGYHTFCLQPPLKDVPKNIWKCKNCCICQDCGSRSPGPSPSACWHHDFSLCELCLQTRARRAPCLLCNLTTLPDGKSSKLLCQGCQRWVHAECSKSEFGLEEDFMCRQCLQLNVSQVDSGDVEQDEQMDAELVAESPHHSLDDQKAMPNNEELGVEEEVVCHQEADELEVATSNMSLECSPAEPHLQQEQKVEDFMQRVEEDEGCEEVTHNTNMDKESPRTLETVEEVKELEKMDDDEEVEVEENVQQRMQEEVADEEHDVSMENERLVMVGNNNEQEESPVEDPQTEEEIVKTQEVIEKEKDSMHSGVEMKETRKDDAIDTVDLKQEEDVVEKNREIKNEDDSEGEAVGPNELSGDDEELDRAEDKTENQVAQSIKLPWSVDAVGSGSLSLDWMGSQDSNIVQTVSKSPEAMSESSLIPDVQKKEPLDKERETIEKFEGVFANTTKSAQEVEPNEEFEEADNRIMAADEIKLENDEMLESERAFVGRRNDSSMDMAQPLEMDSSDEGSGIAWHTHVSLARSPSENVQNNAESAMSKDEKHFKISPRSDVDSDMDDGMDTEEMSGADSGHNMPKGGSDGASHASLEMCSPQAESDTVLDSTDAGLVEEFLSSELFSSDASLDTCQAERFVHTATITPPTHGMGKPMMGKRRFSPGRPRVRTGRGGGFPGKRRPRGAGGGSRGGRGRSRLKTSNFIMMGIPMMDDPPVIDDEEENSMHNTLVLFSTDDKFTLLQDMCVVCGSFGHGAEGRLLACSQCGQCYHPYCVGVKITKVVLSKGWRCLECTVCEQCGKASDPGRLLLCDDCDISYHTYCLDPPLHTVPKGGWKCKWCVCCVRCGATSPGFKCEWQKNYTHCGLCASLSTCPNCMEEYQENELVIQCRQCDRWVHATCENLLLEDYVEEAADQGFDCSSCRPYVPPLPQATINPTPEKEVVLPQPCKVKDSEPPKVYSRDGVFLTEVGLSQLESQMAPAAPRKPRMRPKLRLKLPGQPDLVTELQSPIELRPQAAPRDGDAAAAESKDGDTMIAEYDGRSEAFTSPEREVAEENTPLSGKDNDGTKKRKRNPYRPGIGGFMVRQRGRGAATRGRGTCRRGSGGRVDTLPSPMHLESGKGGEVETPAEASIEGTTTAAEPAEKQKVRRWRRKKSALEDSFPTYLQEAFFGKSLLDTTRERRKNLDLILDDEHTESIEGSNAKMLASMDLGPSNNSTAADERKPQDQDVQQESNSSQLPNSATAGDLPTKNQNNASRPAEDPLADLSEVLTNAEFLGILSGGMEKPADASSLVLDAFHHENSSPFASMDLPRLPDERMPGASQPPGSRLGPEPLLGSSELDRIVTDELAQIEPKDVADLFSVLNPPGGSHANPAAPGLSERTRGMPPMPLPPQFSAIPRPDMLPMMPQGPFPEFLR</sequence>
<dbReference type="FunFam" id="3.30.40.10:FF:000095">
    <property type="entry name" value="Histone-lysine N-methyltransferase 2C"/>
    <property type="match status" value="1"/>
</dbReference>
<evidence type="ECO:0000313" key="14">
    <source>
        <dbReference type="Ensembl" id="ENSEBUP00000027898.1"/>
    </source>
</evidence>
<feature type="region of interest" description="Disordered" evidence="10">
    <location>
        <begin position="1743"/>
        <end position="1792"/>
    </location>
</feature>
<evidence type="ECO:0000256" key="3">
    <source>
        <dbReference type="ARBA" id="ARBA00022737"/>
    </source>
</evidence>
<feature type="region of interest" description="Disordered" evidence="10">
    <location>
        <begin position="906"/>
        <end position="970"/>
    </location>
</feature>
<dbReference type="CDD" id="cd15509">
    <property type="entry name" value="PHD1_KMT2C_like"/>
    <property type="match status" value="1"/>
</dbReference>
<dbReference type="Pfam" id="PF00628">
    <property type="entry name" value="PHD"/>
    <property type="match status" value="4"/>
</dbReference>
<evidence type="ECO:0000256" key="4">
    <source>
        <dbReference type="ARBA" id="ARBA00022771"/>
    </source>
</evidence>
<proteinExistence type="predicted"/>
<dbReference type="InterPro" id="IPR034732">
    <property type="entry name" value="EPHD"/>
</dbReference>
<keyword evidence="7" id="KW-0804">Transcription</keyword>
<protein>
    <submittedName>
        <fullName evidence="14">Uncharacterized protein</fullName>
    </submittedName>
</protein>
<feature type="region of interest" description="Disordered" evidence="10">
    <location>
        <begin position="140"/>
        <end position="198"/>
    </location>
</feature>
<dbReference type="InterPro" id="IPR001965">
    <property type="entry name" value="Znf_PHD"/>
</dbReference>
<feature type="compositionally biased region" description="Low complexity" evidence="10">
    <location>
        <begin position="25"/>
        <end position="36"/>
    </location>
</feature>
<dbReference type="SMART" id="SM00249">
    <property type="entry name" value="PHD"/>
    <property type="match status" value="7"/>
</dbReference>
<evidence type="ECO:0000256" key="9">
    <source>
        <dbReference type="PROSITE-ProRule" id="PRU00175"/>
    </source>
</evidence>
<dbReference type="Ensembl" id="ENSEBUT00000028475.1">
    <property type="protein sequence ID" value="ENSEBUP00000027899.1"/>
    <property type="gene ID" value="ENSEBUG00000017050.1"/>
</dbReference>
<dbReference type="CDD" id="cd15665">
    <property type="entry name" value="ePHD1_KMT2C_like"/>
    <property type="match status" value="1"/>
</dbReference>
<evidence type="ECO:0000259" key="11">
    <source>
        <dbReference type="PROSITE" id="PS50016"/>
    </source>
</evidence>
<feature type="region of interest" description="Disordered" evidence="10">
    <location>
        <begin position="1385"/>
        <end position="1523"/>
    </location>
</feature>
<name>A0A8C4RCD0_EPTBU</name>
<feature type="region of interest" description="Disordered" evidence="10">
    <location>
        <begin position="1"/>
        <end position="104"/>
    </location>
</feature>
<organism evidence="14 15">
    <name type="scientific">Eptatretus burgeri</name>
    <name type="common">Inshore hagfish</name>
    <dbReference type="NCBI Taxonomy" id="7764"/>
    <lineage>
        <taxon>Eukaryota</taxon>
        <taxon>Metazoa</taxon>
        <taxon>Chordata</taxon>
        <taxon>Craniata</taxon>
        <taxon>Vertebrata</taxon>
        <taxon>Cyclostomata</taxon>
        <taxon>Myxini</taxon>
        <taxon>Myxiniformes</taxon>
        <taxon>Myxinidae</taxon>
        <taxon>Eptatretinae</taxon>
        <taxon>Eptatretus</taxon>
    </lineage>
</organism>
<feature type="compositionally biased region" description="Polar residues" evidence="10">
    <location>
        <begin position="174"/>
        <end position="198"/>
    </location>
</feature>
<dbReference type="CDD" id="cd15513">
    <property type="entry name" value="PHD5_KMT2C_like"/>
    <property type="match status" value="1"/>
</dbReference>
<dbReference type="Ensembl" id="ENSEBUT00000028476.1">
    <property type="protein sequence ID" value="ENSEBUP00000027900.1"/>
    <property type="gene ID" value="ENSEBUG00000017050.1"/>
</dbReference>
<keyword evidence="2" id="KW-0479">Metal-binding</keyword>
<keyword evidence="5" id="KW-0862">Zinc</keyword>
<dbReference type="PROSITE" id="PS51805">
    <property type="entry name" value="EPHD"/>
    <property type="match status" value="1"/>
</dbReference>
<feature type="domain" description="PHD-type" evidence="13">
    <location>
        <begin position="203"/>
        <end position="307"/>
    </location>
</feature>
<dbReference type="Gene3D" id="3.30.40.10">
    <property type="entry name" value="Zinc/RING finger domain, C3HC4 (zinc finger)"/>
    <property type="match status" value="5"/>
</dbReference>
<dbReference type="Proteomes" id="UP000694388">
    <property type="component" value="Unplaced"/>
</dbReference>
<feature type="domain" description="PHD-type" evidence="11">
    <location>
        <begin position="317"/>
        <end position="367"/>
    </location>
</feature>
<dbReference type="GeneTree" id="ENSGT00940000155281"/>
<feature type="compositionally biased region" description="Basic and acidic residues" evidence="10">
    <location>
        <begin position="808"/>
        <end position="820"/>
    </location>
</feature>
<feature type="region of interest" description="Disordered" evidence="10">
    <location>
        <begin position="1021"/>
        <end position="1074"/>
    </location>
</feature>
<evidence type="ECO:0000259" key="13">
    <source>
        <dbReference type="PROSITE" id="PS51805"/>
    </source>
</evidence>
<feature type="compositionally biased region" description="Basic and acidic residues" evidence="10">
    <location>
        <begin position="1395"/>
        <end position="1429"/>
    </location>
</feature>
<keyword evidence="8" id="KW-0539">Nucleus</keyword>
<evidence type="ECO:0000256" key="1">
    <source>
        <dbReference type="ARBA" id="ARBA00004123"/>
    </source>
</evidence>
<evidence type="ECO:0000256" key="5">
    <source>
        <dbReference type="ARBA" id="ARBA00022833"/>
    </source>
</evidence>